<accession>A0AC61PM49</accession>
<evidence type="ECO:0000313" key="2">
    <source>
        <dbReference type="Proteomes" id="UP000192328"/>
    </source>
</evidence>
<evidence type="ECO:0000313" key="1">
    <source>
        <dbReference type="EMBL" id="SMC66834.1"/>
    </source>
</evidence>
<reference evidence="1" key="1">
    <citation type="submission" date="2017-04" db="EMBL/GenBank/DDBJ databases">
        <authorList>
            <person name="Varghese N."/>
            <person name="Submissions S."/>
        </authorList>
    </citation>
    <scope>NUCLEOTIDE SEQUENCE</scope>
    <source>
        <strain evidence="1">WTE2008</strain>
    </source>
</reference>
<gene>
    <name evidence="1" type="ORF">SAMN06297397_1887</name>
</gene>
<protein>
    <submittedName>
        <fullName evidence="1">Glutaminyl-tRNA synthetase</fullName>
    </submittedName>
</protein>
<sequence length="565" mass="65191">MEETNARSNFIWDAIEKDLEEGRYTEIHTRFPPEPNGYMHIGHCKALIMDFLTAEKFGGKCNLRFDDTNPAKEDTEYVEAIKRDIHWLGFHWTGGEFYASDYYDKCYEIAEEWIRRGLAYVDELSKDEMREYRGTLTEPGKNSPWRDRPAEESLDLFRRMKAGEFPEGSKTLRMKIDMASPNIVMRDPAMYRILYKEHWRTGTKWCIYPMYDFSHPIGDALEGISHSMCSLEYEIHRPLYDWVVEKSADMLPARPRQIEFSRLNMTGTVMSKRYLRQLVEGGYVAGWDDPRMPTLSAMRRRGYPAMAIRNFVDTIGMSKADSTVDYAVLEHCVRDVLGETSLRAMAVLNPLKVVLTNWPEGETKTVTLENHPDHPEMGERTLTFGRELYIEQDDFMEVPVKKYQRMFPGNEVRLKGAYIVRCDDCIKDADGNIVEVHCTVDMDSFSGSAGADRKIKGKTLHWVPVNDCIPFEARLYEPLLNDDVADEEEEEVDKKDFISRLNPESLKVCRGYAENVIAQAETGTSFQFLRTGYFCKDPDSTVGLPVYNRTVGLRDTFAKQATQQA</sequence>
<dbReference type="Proteomes" id="UP000192328">
    <property type="component" value="Unassembled WGS sequence"/>
</dbReference>
<organism evidence="1 2">
    <name type="scientific">Aristaeella lactis</name>
    <dbReference type="NCBI Taxonomy" id="3046383"/>
    <lineage>
        <taxon>Bacteria</taxon>
        <taxon>Bacillati</taxon>
        <taxon>Bacillota</taxon>
        <taxon>Clostridia</taxon>
        <taxon>Eubacteriales</taxon>
        <taxon>Aristaeellaceae</taxon>
        <taxon>Aristaeella</taxon>
    </lineage>
</organism>
<comment type="caution">
    <text evidence="1">The sequence shown here is derived from an EMBL/GenBank/DDBJ whole genome shotgun (WGS) entry which is preliminary data.</text>
</comment>
<name>A0AC61PM49_9FIRM</name>
<proteinExistence type="predicted"/>
<keyword evidence="2" id="KW-1185">Reference proteome</keyword>
<dbReference type="EMBL" id="FWXZ01000003">
    <property type="protein sequence ID" value="SMC66834.1"/>
    <property type="molecule type" value="Genomic_DNA"/>
</dbReference>